<feature type="domain" description="F-box" evidence="1">
    <location>
        <begin position="19"/>
        <end position="52"/>
    </location>
</feature>
<keyword evidence="3" id="KW-1185">Reference proteome</keyword>
<reference evidence="2 3" key="1">
    <citation type="submission" date="2019-10" db="EMBL/GenBank/DDBJ databases">
        <authorList>
            <person name="Palmer J.M."/>
        </authorList>
    </citation>
    <scope>NUCLEOTIDE SEQUENCE [LARGE SCALE GENOMIC DNA]</scope>
    <source>
        <strain evidence="2 3">TWF718</strain>
    </source>
</reference>
<gene>
    <name evidence="2" type="ORF">TWF718_002250</name>
</gene>
<evidence type="ECO:0000313" key="3">
    <source>
        <dbReference type="Proteomes" id="UP001313282"/>
    </source>
</evidence>
<accession>A0AAN8MHG0</accession>
<organism evidence="2 3">
    <name type="scientific">Orbilia javanica</name>
    <dbReference type="NCBI Taxonomy" id="47235"/>
    <lineage>
        <taxon>Eukaryota</taxon>
        <taxon>Fungi</taxon>
        <taxon>Dikarya</taxon>
        <taxon>Ascomycota</taxon>
        <taxon>Pezizomycotina</taxon>
        <taxon>Orbiliomycetes</taxon>
        <taxon>Orbiliales</taxon>
        <taxon>Orbiliaceae</taxon>
        <taxon>Orbilia</taxon>
    </lineage>
</organism>
<dbReference type="AlphaFoldDB" id="A0AAN8MHG0"/>
<evidence type="ECO:0000259" key="1">
    <source>
        <dbReference type="Pfam" id="PF12937"/>
    </source>
</evidence>
<dbReference type="EMBL" id="JAVHNR010000010">
    <property type="protein sequence ID" value="KAK6331704.1"/>
    <property type="molecule type" value="Genomic_DNA"/>
</dbReference>
<evidence type="ECO:0000313" key="2">
    <source>
        <dbReference type="EMBL" id="KAK6331704.1"/>
    </source>
</evidence>
<dbReference type="Pfam" id="PF12937">
    <property type="entry name" value="F-box-like"/>
    <property type="match status" value="1"/>
</dbReference>
<dbReference type="InterPro" id="IPR001810">
    <property type="entry name" value="F-box_dom"/>
</dbReference>
<comment type="caution">
    <text evidence="2">The sequence shown here is derived from an EMBL/GenBank/DDBJ whole genome shotgun (WGS) entry which is preliminary data.</text>
</comment>
<dbReference type="Proteomes" id="UP001313282">
    <property type="component" value="Unassembled WGS sequence"/>
</dbReference>
<protein>
    <recommendedName>
        <fullName evidence="1">F-box domain-containing protein</fullName>
    </recommendedName>
</protein>
<proteinExistence type="predicted"/>
<name>A0AAN8MHG0_9PEZI</name>
<sequence length="958" mass="108320">MDPQNPTAATTSRSILAFPNEILADIFSDTCLSNKDLTNAQLTCKCFKEIIQPIVSSHRHYVFRVDAVSHPTWKLIRHLLAHPELNSGHQIRSITVEWERRIASDESTWTKDWVWTPEEAKKLQALGLEYRLTEEARFNVRAGKNSESLLSLLLCFTPNLICLDLGDIKREIVDVEGPGYVPGNHVYESSHIQAFHALGRYSRNLHNQDYSGYAGKYESSLGPLFFLENIYNMLWPQPSRNLMNIHASRVFDEAPHCLPGLRNLKYLSMHKKGYRRIEEMTLLHTLMLPGIERITTSNISVGEYVAHYTPNYDIDIKKPSTVKHLELDTAGIGSLSQGYLLSVAKITGNLSSVKIQGKASSEKRKDTSGEDEQIAKAFLRFNNNTLRMSEIYINGGGFGDGGQWVKDQERRVTVAKNQRLYEQNWPHGKSIAPPPRLLALEPLLASHILSLLPLPDILNLVLSCKALKKVCYPVLWSTFSFPNQDNFVGCIYSLNVNFGLLNREVEKHGIADIKYLESLTVADSIFASSGWTTTSAEDTKIFMMVCEQIRMGNTPNLKLVRLVLASDDYIFKHRNWGHHFGPQPPFLVQDCDGALNARKELLGLIKEYSEPLPPMKFSLELTVCICEGLDTLLRLCDLTKLTKLVIITTANNLDFNGKGSSDLDMLIKVLSLVASSCQQLKTLDISGFEYTGFQPVFVTTTPSFLGYNRNDARHFRPEIPPRDYSPFQDQLGVLQSLIFRLTSLKKLRVDGHIIDPSFIPFPPPGVERVYYEFDELKPAWWRKFSEHPFTGTEYLVLKFRGSKQPKKSPAIGKVQISSLKYFNVDMVDENPAAYPRDLLNLIIKNNERLSPSCLWSIAHKRIRMCESALAKKIEKIKELCGKELEGILTNAVECYAREVFVGKVARRGVAEDRVDQLVAGMTSRFLIDVFEEKLASGFVEKCTKAVKDVLDKGESSDK</sequence>